<keyword evidence="3" id="KW-1185">Reference proteome</keyword>
<reference evidence="2 3" key="1">
    <citation type="submission" date="2023-08" db="EMBL/GenBank/DDBJ databases">
        <title>Implementing the SeqCode for naming new Mesorhizobium species isolated from Vachellia karroo root nodules.</title>
        <authorList>
            <person name="Van Lill M."/>
        </authorList>
    </citation>
    <scope>NUCLEOTIDE SEQUENCE [LARGE SCALE GENOMIC DNA]</scope>
    <source>
        <strain evidence="2 3">VK2B</strain>
    </source>
</reference>
<accession>A0ABU4YCF5</accession>
<feature type="transmembrane region" description="Helical" evidence="1">
    <location>
        <begin position="341"/>
        <end position="364"/>
    </location>
</feature>
<keyword evidence="1" id="KW-0812">Transmembrane</keyword>
<name>A0ABU4YCF5_9HYPH</name>
<keyword evidence="1" id="KW-1133">Transmembrane helix</keyword>
<dbReference type="InterPro" id="IPR051533">
    <property type="entry name" value="WaaL-like"/>
</dbReference>
<organism evidence="2 3">
    <name type="scientific">Mesorhizobium humile</name>
    <dbReference type="NCBI Taxonomy" id="3072313"/>
    <lineage>
        <taxon>Bacteria</taxon>
        <taxon>Pseudomonadati</taxon>
        <taxon>Pseudomonadota</taxon>
        <taxon>Alphaproteobacteria</taxon>
        <taxon>Hyphomicrobiales</taxon>
        <taxon>Phyllobacteriaceae</taxon>
        <taxon>Mesorhizobium</taxon>
    </lineage>
</organism>
<feature type="transmembrane region" description="Helical" evidence="1">
    <location>
        <begin position="210"/>
        <end position="231"/>
    </location>
</feature>
<feature type="transmembrane region" description="Helical" evidence="1">
    <location>
        <begin position="26"/>
        <end position="47"/>
    </location>
</feature>
<gene>
    <name evidence="2" type="ORF">RFM52_05485</name>
</gene>
<feature type="transmembrane region" description="Helical" evidence="1">
    <location>
        <begin position="88"/>
        <end position="107"/>
    </location>
</feature>
<proteinExistence type="predicted"/>
<evidence type="ECO:0000313" key="3">
    <source>
        <dbReference type="Proteomes" id="UP001280156"/>
    </source>
</evidence>
<sequence>MIRDALLACGVAMAYATQLDVPRLPFGYGELFLTLWIVLSLLRVLAGGRLEATPALAKLAAFWLVLTFALGLGTIVGFMTTVLYVDPLLHDTVAYALLICVTCLVAAEPDADVRLRRSAWWVIGIANMCFVIQVGVGWGWIHQSGVDPWYWDRFRGWSENPNQLAIYCALFGPLALHLTTTTRSRWGRLLGTSCLVITFYVGRLTKSDTYLYTSIATGLMFVALWTRTWLATGRADKSLFRQVMLLLLIGSLPLAMSLSPYALAEAGHAANYAKSLTKDKGGEATEETAALRLFLWGEALEKGATAGSLGLGPGPHLERPPIVDKQFLPRPFEAHSTVIDLYLQGGLVAVLALAWIVSSAALSAWRARADALLVLIASIVIFGSPHLIIRHPIVWFALTMSLVARTNQAVPATVRSKEY</sequence>
<evidence type="ECO:0000313" key="2">
    <source>
        <dbReference type="EMBL" id="MDX8484632.1"/>
    </source>
</evidence>
<feature type="transmembrane region" description="Helical" evidence="1">
    <location>
        <begin position="59"/>
        <end position="82"/>
    </location>
</feature>
<dbReference type="EMBL" id="JAVIIV010000003">
    <property type="protein sequence ID" value="MDX8484632.1"/>
    <property type="molecule type" value="Genomic_DNA"/>
</dbReference>
<feature type="transmembrane region" description="Helical" evidence="1">
    <location>
        <begin position="119"/>
        <end position="141"/>
    </location>
</feature>
<protein>
    <submittedName>
        <fullName evidence="2">Polymerase</fullName>
    </submittedName>
</protein>
<feature type="transmembrane region" description="Helical" evidence="1">
    <location>
        <begin position="186"/>
        <end position="204"/>
    </location>
</feature>
<dbReference type="PANTHER" id="PTHR37422">
    <property type="entry name" value="TEICHURONIC ACID BIOSYNTHESIS PROTEIN TUAE"/>
    <property type="match status" value="1"/>
</dbReference>
<evidence type="ECO:0000256" key="1">
    <source>
        <dbReference type="SAM" id="Phobius"/>
    </source>
</evidence>
<comment type="caution">
    <text evidence="2">The sequence shown here is derived from an EMBL/GenBank/DDBJ whole genome shotgun (WGS) entry which is preliminary data.</text>
</comment>
<feature type="transmembrane region" description="Helical" evidence="1">
    <location>
        <begin position="243"/>
        <end position="263"/>
    </location>
</feature>
<feature type="transmembrane region" description="Helical" evidence="1">
    <location>
        <begin position="371"/>
        <end position="389"/>
    </location>
</feature>
<feature type="transmembrane region" description="Helical" evidence="1">
    <location>
        <begin position="161"/>
        <end position="179"/>
    </location>
</feature>
<dbReference type="PANTHER" id="PTHR37422:SF21">
    <property type="entry name" value="EXOQ-LIKE PROTEIN"/>
    <property type="match status" value="1"/>
</dbReference>
<dbReference type="Proteomes" id="UP001280156">
    <property type="component" value="Unassembled WGS sequence"/>
</dbReference>
<dbReference type="RefSeq" id="WP_320294498.1">
    <property type="nucleotide sequence ID" value="NZ_JAVIIU010000003.1"/>
</dbReference>
<keyword evidence="1" id="KW-0472">Membrane</keyword>